<feature type="active site" description="Phosphohistidine intermediate" evidence="6">
    <location>
        <position position="431"/>
    </location>
</feature>
<dbReference type="CDD" id="cd09164">
    <property type="entry name" value="PLDc_EcPPK1_C1_like"/>
    <property type="match status" value="1"/>
</dbReference>
<sequence length="702" mass="81848">MKRKTIARDISWLSFNARVLQEAADTSVPLRERVKFLGIFSNNLDEFFRVRVATLKRMTDVGKRIKNMHLEQSPGRILDEIQQIVLEQQTEFNRIWESVRRELEKEKIYLVSERQLNKDQQKFVGSYFEEEVRANIIPIMIETMPQLPYLRDKSLYLGVVLSRRDASLKKKYAIIEVPAKAVGRFIQLPSPEGESHIILLEDVIRFNLKSIFSYFGYDRHHSWVFKVTKDAEIDIDNDISTSLIQKIEKGLKNRRKGKPVRFVYDKEMDDGLLSFLSRKLNLSRKESVIPGGRIHNFRHFMDFPDVFAKKGQRKKPFQHPYLRSVMRVTDVMLEKDIMLNFPYHSFNPVIDLLREAAIDPDVTAIKLTAYRLASNSKVINALINAVRNGKQVTVFLELRARFDEEANLEWKERLEEEGVKVLITQPTMKVHAKICLIKKRQNNRTIHYGFVSTGNLNEKTAHVYGDHCLLTADRFVMADVNRLFNYLENPRDGARYLKACKTLIPCPVSLRRELNKLINREIRNAREKKPAAITLKMNSLSDEDLIAKLYEAARAGVKLRLIIRGIFCMYSENTKFIHPVQAISIVDEYLEHARIFIFHNNGDEKVYISSADWMVRNLDHRVEATCPILEDNIKRVLKNILEIQLRDNVKARILDNDLSNRYVRDKKQKKIRSQVEIYNYLHQKTIVHSGTTQPVIADVTPA</sequence>
<comment type="similarity">
    <text evidence="6 7">Belongs to the polyphosphate kinase 1 (PPK1) family.</text>
</comment>
<comment type="function">
    <text evidence="6 7">Catalyzes the reversible transfer of the terminal phosphate of ATP to form a long-chain polyphosphate (polyP).</text>
</comment>
<dbReference type="EMBL" id="CP119311">
    <property type="protein sequence ID" value="WEK34698.1"/>
    <property type="molecule type" value="Genomic_DNA"/>
</dbReference>
<dbReference type="Gene3D" id="3.30.1840.10">
    <property type="entry name" value="Polyphosphate kinase middle domain"/>
    <property type="match status" value="1"/>
</dbReference>
<reference evidence="12" key="1">
    <citation type="submission" date="2023-03" db="EMBL/GenBank/DDBJ databases">
        <title>Andean soil-derived lignocellulolytic bacterial consortium as a source of novel taxa and putative plastic-active enzymes.</title>
        <authorList>
            <person name="Diaz-Garcia L."/>
            <person name="Chuvochina M."/>
            <person name="Feuerriegel G."/>
            <person name="Bunk B."/>
            <person name="Sproer C."/>
            <person name="Streit W.R."/>
            <person name="Rodriguez L.M."/>
            <person name="Overmann J."/>
            <person name="Jimenez D.J."/>
        </authorList>
    </citation>
    <scope>NUCLEOTIDE SEQUENCE</scope>
    <source>
        <strain evidence="12">MAG 7</strain>
    </source>
</reference>
<feature type="domain" description="Polyphosphate kinase C-terminal" evidence="11">
    <location>
        <begin position="329"/>
        <end position="489"/>
    </location>
</feature>
<keyword evidence="1 6" id="KW-0597">Phosphoprotein</keyword>
<dbReference type="SUPFAM" id="SSF140356">
    <property type="entry name" value="PPK N-terminal domain-like"/>
    <property type="match status" value="1"/>
</dbReference>
<name>A0AAJ6BF30_9BACT</name>
<evidence type="ECO:0000259" key="9">
    <source>
        <dbReference type="Pfam" id="PF13089"/>
    </source>
</evidence>
<evidence type="ECO:0000259" key="10">
    <source>
        <dbReference type="Pfam" id="PF13090"/>
    </source>
</evidence>
<feature type="domain" description="Polyphosphate kinase C-terminal" evidence="10">
    <location>
        <begin position="503"/>
        <end position="674"/>
    </location>
</feature>
<dbReference type="InterPro" id="IPR024953">
    <property type="entry name" value="PP_kinase_middle"/>
</dbReference>
<keyword evidence="4 6" id="KW-0418">Kinase</keyword>
<dbReference type="InterPro" id="IPR025198">
    <property type="entry name" value="PPK_N_dom"/>
</dbReference>
<evidence type="ECO:0000256" key="5">
    <source>
        <dbReference type="ARBA" id="ARBA00022840"/>
    </source>
</evidence>
<dbReference type="EC" id="2.7.4.1" evidence="6 7"/>
<dbReference type="PIRSF" id="PIRSF015589">
    <property type="entry name" value="PP_kinase"/>
    <property type="match status" value="1"/>
</dbReference>
<dbReference type="PANTHER" id="PTHR30218">
    <property type="entry name" value="POLYPHOSPHATE KINASE"/>
    <property type="match status" value="1"/>
</dbReference>
<dbReference type="NCBIfam" id="NF003917">
    <property type="entry name" value="PRK05443.1-1"/>
    <property type="match status" value="1"/>
</dbReference>
<dbReference type="GO" id="GO:0005524">
    <property type="term" value="F:ATP binding"/>
    <property type="evidence" value="ECO:0007669"/>
    <property type="project" value="UniProtKB-KW"/>
</dbReference>
<protein>
    <recommendedName>
        <fullName evidence="6 7">Polyphosphate kinase</fullName>
        <ecNumber evidence="6 7">2.7.4.1</ecNumber>
    </recommendedName>
    <alternativeName>
        <fullName evidence="6">ATP-polyphosphate phosphotransferase</fullName>
    </alternativeName>
    <alternativeName>
        <fullName evidence="6">Polyphosphoric acid kinase</fullName>
    </alternativeName>
</protein>
<dbReference type="Proteomes" id="UP001220610">
    <property type="component" value="Chromosome"/>
</dbReference>
<feature type="binding site" evidence="6">
    <location>
        <position position="401"/>
    </location>
    <ligand>
        <name>Mg(2+)</name>
        <dbReference type="ChEBI" id="CHEBI:18420"/>
    </ligand>
</feature>
<dbReference type="GO" id="GO:0008976">
    <property type="term" value="F:polyphosphate kinase activity"/>
    <property type="evidence" value="ECO:0007669"/>
    <property type="project" value="UniProtKB-UniRule"/>
</dbReference>
<dbReference type="AlphaFoldDB" id="A0AAJ6BF30"/>
<feature type="domain" description="Polyphosphate kinase middle" evidence="8">
    <location>
        <begin position="120"/>
        <end position="303"/>
    </location>
</feature>
<feature type="domain" description="Polyphosphate kinase N-terminal" evidence="9">
    <location>
        <begin position="6"/>
        <end position="110"/>
    </location>
</feature>
<dbReference type="NCBIfam" id="TIGR03705">
    <property type="entry name" value="poly_P_kin"/>
    <property type="match status" value="1"/>
</dbReference>
<keyword evidence="3 6" id="KW-0547">Nucleotide-binding</keyword>
<comment type="cofactor">
    <cofactor evidence="6">
        <name>Mg(2+)</name>
        <dbReference type="ChEBI" id="CHEBI:18420"/>
    </cofactor>
</comment>
<feature type="binding site" evidence="6">
    <location>
        <position position="592"/>
    </location>
    <ligand>
        <name>ATP</name>
        <dbReference type="ChEBI" id="CHEBI:30616"/>
    </ligand>
</feature>
<dbReference type="GO" id="GO:0046872">
    <property type="term" value="F:metal ion binding"/>
    <property type="evidence" value="ECO:0007669"/>
    <property type="project" value="UniProtKB-KW"/>
</dbReference>
<proteinExistence type="inferred from homology"/>
<evidence type="ECO:0000256" key="7">
    <source>
        <dbReference type="RuleBase" id="RU003800"/>
    </source>
</evidence>
<keyword evidence="6" id="KW-0479">Metal-binding</keyword>
<dbReference type="SUPFAM" id="SSF143724">
    <property type="entry name" value="PHP14-like"/>
    <property type="match status" value="1"/>
</dbReference>
<evidence type="ECO:0000259" key="11">
    <source>
        <dbReference type="Pfam" id="PF17941"/>
    </source>
</evidence>
<dbReference type="Gene3D" id="1.20.58.310">
    <property type="entry name" value="Polyphosphate kinase N-terminal domain"/>
    <property type="match status" value="1"/>
</dbReference>
<dbReference type="InterPro" id="IPR041108">
    <property type="entry name" value="PP_kinase_C_1"/>
</dbReference>
<evidence type="ECO:0000256" key="6">
    <source>
        <dbReference type="HAMAP-Rule" id="MF_00347"/>
    </source>
</evidence>
<evidence type="ECO:0000256" key="1">
    <source>
        <dbReference type="ARBA" id="ARBA00022553"/>
    </source>
</evidence>
<comment type="PTM">
    <text evidence="6 7">An intermediate of this reaction is the autophosphorylated ppk in which a phosphate is covalently linked to a histidine residue through a N-P bond.</text>
</comment>
<evidence type="ECO:0000256" key="3">
    <source>
        <dbReference type="ARBA" id="ARBA00022741"/>
    </source>
</evidence>
<dbReference type="InterPro" id="IPR003414">
    <property type="entry name" value="PP_kinase"/>
</dbReference>
<dbReference type="InterPro" id="IPR036830">
    <property type="entry name" value="PP_kinase_middle_dom_sf"/>
</dbReference>
<feature type="binding site" evidence="6">
    <location>
        <position position="43"/>
    </location>
    <ligand>
        <name>ATP</name>
        <dbReference type="ChEBI" id="CHEBI:30616"/>
    </ligand>
</feature>
<dbReference type="Pfam" id="PF13089">
    <property type="entry name" value="PP_kinase_N"/>
    <property type="match status" value="1"/>
</dbReference>
<comment type="catalytic activity">
    <reaction evidence="6 7">
        <text>[phosphate](n) + ATP = [phosphate](n+1) + ADP</text>
        <dbReference type="Rhea" id="RHEA:19573"/>
        <dbReference type="Rhea" id="RHEA-COMP:9859"/>
        <dbReference type="Rhea" id="RHEA-COMP:14280"/>
        <dbReference type="ChEBI" id="CHEBI:16838"/>
        <dbReference type="ChEBI" id="CHEBI:30616"/>
        <dbReference type="ChEBI" id="CHEBI:456216"/>
        <dbReference type="EC" id="2.7.4.1"/>
    </reaction>
</comment>
<dbReference type="SUPFAM" id="SSF56024">
    <property type="entry name" value="Phospholipase D/nuclease"/>
    <property type="match status" value="2"/>
</dbReference>
<dbReference type="Pfam" id="PF02503">
    <property type="entry name" value="PP_kinase"/>
    <property type="match status" value="1"/>
</dbReference>
<dbReference type="PANTHER" id="PTHR30218:SF0">
    <property type="entry name" value="POLYPHOSPHATE KINASE"/>
    <property type="match status" value="1"/>
</dbReference>
<dbReference type="Pfam" id="PF17941">
    <property type="entry name" value="PP_kinase_C_1"/>
    <property type="match status" value="1"/>
</dbReference>
<gene>
    <name evidence="12" type="primary">ppk1</name>
    <name evidence="6" type="synonym">ppk</name>
    <name evidence="12" type="ORF">P0Y53_19605</name>
</gene>
<dbReference type="HAMAP" id="MF_00347">
    <property type="entry name" value="Polyphosphate_kinase"/>
    <property type="match status" value="1"/>
</dbReference>
<evidence type="ECO:0000313" key="12">
    <source>
        <dbReference type="EMBL" id="WEK34698.1"/>
    </source>
</evidence>
<feature type="binding site" evidence="6">
    <location>
        <position position="371"/>
    </location>
    <ligand>
        <name>Mg(2+)</name>
        <dbReference type="ChEBI" id="CHEBI:18420"/>
    </ligand>
</feature>
<keyword evidence="5 6" id="KW-0067">ATP-binding</keyword>
<feature type="binding site" evidence="6">
    <location>
        <position position="564"/>
    </location>
    <ligand>
        <name>ATP</name>
        <dbReference type="ChEBI" id="CHEBI:30616"/>
    </ligand>
</feature>
<evidence type="ECO:0000256" key="2">
    <source>
        <dbReference type="ARBA" id="ARBA00022679"/>
    </source>
</evidence>
<evidence type="ECO:0000259" key="8">
    <source>
        <dbReference type="Pfam" id="PF02503"/>
    </source>
</evidence>
<feature type="binding site" evidence="6">
    <location>
        <position position="464"/>
    </location>
    <ligand>
        <name>ATP</name>
        <dbReference type="ChEBI" id="CHEBI:30616"/>
    </ligand>
</feature>
<dbReference type="InterPro" id="IPR036832">
    <property type="entry name" value="PPK_N_dom_sf"/>
</dbReference>
<dbReference type="GO" id="GO:0006799">
    <property type="term" value="P:polyphosphate biosynthetic process"/>
    <property type="evidence" value="ECO:0007669"/>
    <property type="project" value="UniProtKB-UniRule"/>
</dbReference>
<keyword evidence="6" id="KW-0460">Magnesium</keyword>
<dbReference type="InterPro" id="IPR025200">
    <property type="entry name" value="PPK_C_dom2"/>
</dbReference>
<organism evidence="12 13">
    <name type="scientific">Candidatus Pseudobacter hemicellulosilyticus</name>
    <dbReference type="NCBI Taxonomy" id="3121375"/>
    <lineage>
        <taxon>Bacteria</taxon>
        <taxon>Pseudomonadati</taxon>
        <taxon>Bacteroidota</taxon>
        <taxon>Chitinophagia</taxon>
        <taxon>Chitinophagales</taxon>
        <taxon>Chitinophagaceae</taxon>
        <taxon>Pseudobacter</taxon>
    </lineage>
</organism>
<dbReference type="Pfam" id="PF13090">
    <property type="entry name" value="PP_kinase_C"/>
    <property type="match status" value="1"/>
</dbReference>
<evidence type="ECO:0000256" key="4">
    <source>
        <dbReference type="ARBA" id="ARBA00022777"/>
    </source>
</evidence>
<dbReference type="Gene3D" id="3.30.870.10">
    <property type="entry name" value="Endonuclease Chain A"/>
    <property type="match status" value="2"/>
</dbReference>
<evidence type="ECO:0000313" key="13">
    <source>
        <dbReference type="Proteomes" id="UP001220610"/>
    </source>
</evidence>
<accession>A0AAJ6BF30</accession>
<keyword evidence="2 6" id="KW-0808">Transferase</keyword>
<dbReference type="GO" id="GO:0009358">
    <property type="term" value="C:polyphosphate kinase complex"/>
    <property type="evidence" value="ECO:0007669"/>
    <property type="project" value="InterPro"/>
</dbReference>